<gene>
    <name evidence="7" type="ORF">ACFOWZ_22775</name>
</gene>
<feature type="region of interest" description="Disordered" evidence="5">
    <location>
        <begin position="403"/>
        <end position="426"/>
    </location>
</feature>
<feature type="transmembrane region" description="Helical" evidence="6">
    <location>
        <begin position="210"/>
        <end position="235"/>
    </location>
</feature>
<dbReference type="EMBL" id="JBHRZI010000017">
    <property type="protein sequence ID" value="MFC3894314.1"/>
    <property type="molecule type" value="Genomic_DNA"/>
</dbReference>
<evidence type="ECO:0000256" key="3">
    <source>
        <dbReference type="ARBA" id="ARBA00022989"/>
    </source>
</evidence>
<comment type="subcellular location">
    <subcellularLocation>
        <location evidence="1">Membrane</location>
        <topology evidence="1">Multi-pass membrane protein</topology>
    </subcellularLocation>
</comment>
<feature type="transmembrane region" description="Helical" evidence="6">
    <location>
        <begin position="35"/>
        <end position="55"/>
    </location>
</feature>
<keyword evidence="2 6" id="KW-0812">Transmembrane</keyword>
<proteinExistence type="predicted"/>
<keyword evidence="4 6" id="KW-0472">Membrane</keyword>
<feature type="transmembrane region" description="Helical" evidence="6">
    <location>
        <begin position="140"/>
        <end position="161"/>
    </location>
</feature>
<organism evidence="7 8">
    <name type="scientific">Lentzea rhizosphaerae</name>
    <dbReference type="NCBI Taxonomy" id="2041025"/>
    <lineage>
        <taxon>Bacteria</taxon>
        <taxon>Bacillati</taxon>
        <taxon>Actinomycetota</taxon>
        <taxon>Actinomycetes</taxon>
        <taxon>Pseudonocardiales</taxon>
        <taxon>Pseudonocardiaceae</taxon>
        <taxon>Lentzea</taxon>
    </lineage>
</organism>
<dbReference type="InterPro" id="IPR050367">
    <property type="entry name" value="APC_superfamily"/>
</dbReference>
<dbReference type="Proteomes" id="UP001595690">
    <property type="component" value="Unassembled WGS sequence"/>
</dbReference>
<evidence type="ECO:0000256" key="1">
    <source>
        <dbReference type="ARBA" id="ARBA00004141"/>
    </source>
</evidence>
<evidence type="ECO:0000313" key="8">
    <source>
        <dbReference type="Proteomes" id="UP001595690"/>
    </source>
</evidence>
<dbReference type="PANTHER" id="PTHR42770">
    <property type="entry name" value="AMINO ACID TRANSPORTER-RELATED"/>
    <property type="match status" value="1"/>
</dbReference>
<evidence type="ECO:0000256" key="2">
    <source>
        <dbReference type="ARBA" id="ARBA00022692"/>
    </source>
</evidence>
<comment type="caution">
    <text evidence="7">The sequence shown here is derived from an EMBL/GenBank/DDBJ whole genome shotgun (WGS) entry which is preliminary data.</text>
</comment>
<dbReference type="Gene3D" id="1.20.1740.10">
    <property type="entry name" value="Amino acid/polyamine transporter I"/>
    <property type="match status" value="1"/>
</dbReference>
<keyword evidence="3 6" id="KW-1133">Transmembrane helix</keyword>
<dbReference type="PIRSF" id="PIRSF006060">
    <property type="entry name" value="AA_transporter"/>
    <property type="match status" value="1"/>
</dbReference>
<feature type="transmembrane region" description="Helical" evidence="6">
    <location>
        <begin position="255"/>
        <end position="279"/>
    </location>
</feature>
<dbReference type="PANTHER" id="PTHR42770:SF7">
    <property type="entry name" value="MEMBRANE PROTEIN"/>
    <property type="match status" value="1"/>
</dbReference>
<feature type="transmembrane region" description="Helical" evidence="6">
    <location>
        <begin position="115"/>
        <end position="133"/>
    </location>
</feature>
<protein>
    <submittedName>
        <fullName evidence="7">APC family permease</fullName>
    </submittedName>
</protein>
<feature type="transmembrane region" description="Helical" evidence="6">
    <location>
        <begin position="173"/>
        <end position="190"/>
    </location>
</feature>
<feature type="transmembrane region" description="Helical" evidence="6">
    <location>
        <begin position="7"/>
        <end position="29"/>
    </location>
</feature>
<feature type="transmembrane region" description="Helical" evidence="6">
    <location>
        <begin position="324"/>
        <end position="345"/>
    </location>
</feature>
<feature type="transmembrane region" description="Helical" evidence="6">
    <location>
        <begin position="91"/>
        <end position="109"/>
    </location>
</feature>
<accession>A0ABV8BX63</accession>
<evidence type="ECO:0000256" key="6">
    <source>
        <dbReference type="SAM" id="Phobius"/>
    </source>
</evidence>
<evidence type="ECO:0000313" key="7">
    <source>
        <dbReference type="EMBL" id="MFC3894314.1"/>
    </source>
</evidence>
<dbReference type="RefSeq" id="WP_382375589.1">
    <property type="nucleotide sequence ID" value="NZ_JBHRZI010000017.1"/>
</dbReference>
<keyword evidence="8" id="KW-1185">Reference proteome</keyword>
<name>A0ABV8BX63_9PSEU</name>
<feature type="transmembrane region" description="Helical" evidence="6">
    <location>
        <begin position="300"/>
        <end position="318"/>
    </location>
</feature>
<reference evidence="8" key="1">
    <citation type="journal article" date="2019" name="Int. J. Syst. Evol. Microbiol.">
        <title>The Global Catalogue of Microorganisms (GCM) 10K type strain sequencing project: providing services to taxonomists for standard genome sequencing and annotation.</title>
        <authorList>
            <consortium name="The Broad Institute Genomics Platform"/>
            <consortium name="The Broad Institute Genome Sequencing Center for Infectious Disease"/>
            <person name="Wu L."/>
            <person name="Ma J."/>
        </authorList>
    </citation>
    <scope>NUCLEOTIDE SEQUENCE [LARGE SCALE GENOMIC DNA]</scope>
    <source>
        <strain evidence="8">CGMCC 4.7405</strain>
    </source>
</reference>
<evidence type="ECO:0000256" key="4">
    <source>
        <dbReference type="ARBA" id="ARBA00023136"/>
    </source>
</evidence>
<sequence length="426" mass="43334">MTHKPREIVVTVALGLPAVLGAGVFAGFAPAAGLAGWWLLPALAISAFAALCSAFSTADQSRAYPDVGGGYGYVRAQLGVWPARMTASAHLLGRCAMAAAVALMFGAYVVPDQPVIGALALIVATALLGAVGFRFTAGVSVLVSLVVLGVLALVVASSFSIPPVPSAGETGTVNELVGVAALMFMAFTGFERITAPHRGEQPHSPSTLKVAIPVLIGLSFVVYLAVGAGVLRQLGSARLALSPAPLRDALAAADASALVPLVQIAAAVAGVAALHFVLASAHRTLTGLVEDGDLPTRLKSGVLSLVVAVGGVLAVVLMPLATALGVAACATLFYYAFTNASARVLLQNDRTWPMRTACLGLGLSVLLAMSTPVPALLISLAGLGAGTGLIGLTASLRASLKGKREASRQRTPQARRRDRCRTASPW</sequence>
<evidence type="ECO:0000256" key="5">
    <source>
        <dbReference type="SAM" id="MobiDB-lite"/>
    </source>
</evidence>